<gene>
    <name evidence="1" type="ORF">BCV71DRAFT_102549</name>
</gene>
<reference evidence="1 2" key="1">
    <citation type="journal article" date="2016" name="Proc. Natl. Acad. Sci. U.S.A.">
        <title>Lipid metabolic changes in an early divergent fungus govern the establishment of a mutualistic symbiosis with endobacteria.</title>
        <authorList>
            <person name="Lastovetsky O.A."/>
            <person name="Gaspar M.L."/>
            <person name="Mondo S.J."/>
            <person name="LaButti K.M."/>
            <person name="Sandor L."/>
            <person name="Grigoriev I.V."/>
            <person name="Henry S.A."/>
            <person name="Pawlowska T.E."/>
        </authorList>
    </citation>
    <scope>NUCLEOTIDE SEQUENCE [LARGE SCALE GENOMIC DNA]</scope>
    <source>
        <strain evidence="1 2">ATCC 11559</strain>
    </source>
</reference>
<protein>
    <submittedName>
        <fullName evidence="1">Uncharacterized protein</fullName>
    </submittedName>
</protein>
<sequence length="79" mass="9089">MKRDRKIRRNPDGTPIALGRESVLAYVKAITDIYSKQKALGLNPMAQQEDPSLGLFWILSKKKRSRVRGKTLKIEEKIH</sequence>
<dbReference type="EMBL" id="KV921312">
    <property type="protein sequence ID" value="ORE19343.1"/>
    <property type="molecule type" value="Genomic_DNA"/>
</dbReference>
<dbReference type="Proteomes" id="UP000242381">
    <property type="component" value="Unassembled WGS sequence"/>
</dbReference>
<dbReference type="AlphaFoldDB" id="A0A1X0S4W2"/>
<accession>A0A1X0S4W2</accession>
<name>A0A1X0S4W2_RHIZD</name>
<organism evidence="1 2">
    <name type="scientific">Rhizopus microsporus</name>
    <dbReference type="NCBI Taxonomy" id="58291"/>
    <lineage>
        <taxon>Eukaryota</taxon>
        <taxon>Fungi</taxon>
        <taxon>Fungi incertae sedis</taxon>
        <taxon>Mucoromycota</taxon>
        <taxon>Mucoromycotina</taxon>
        <taxon>Mucoromycetes</taxon>
        <taxon>Mucorales</taxon>
        <taxon>Mucorineae</taxon>
        <taxon>Rhizopodaceae</taxon>
        <taxon>Rhizopus</taxon>
    </lineage>
</organism>
<proteinExistence type="predicted"/>
<evidence type="ECO:0000313" key="2">
    <source>
        <dbReference type="Proteomes" id="UP000242381"/>
    </source>
</evidence>
<evidence type="ECO:0000313" key="1">
    <source>
        <dbReference type="EMBL" id="ORE19343.1"/>
    </source>
</evidence>